<comment type="caution">
    <text evidence="1">The sequence shown here is derived from an EMBL/GenBank/DDBJ whole genome shotgun (WGS) entry which is preliminary data.</text>
</comment>
<organism evidence="1 2">
    <name type="scientific">Clitoria ternatea</name>
    <name type="common">Butterfly pea</name>
    <dbReference type="NCBI Taxonomy" id="43366"/>
    <lineage>
        <taxon>Eukaryota</taxon>
        <taxon>Viridiplantae</taxon>
        <taxon>Streptophyta</taxon>
        <taxon>Embryophyta</taxon>
        <taxon>Tracheophyta</taxon>
        <taxon>Spermatophyta</taxon>
        <taxon>Magnoliopsida</taxon>
        <taxon>eudicotyledons</taxon>
        <taxon>Gunneridae</taxon>
        <taxon>Pentapetalae</taxon>
        <taxon>rosids</taxon>
        <taxon>fabids</taxon>
        <taxon>Fabales</taxon>
        <taxon>Fabaceae</taxon>
        <taxon>Papilionoideae</taxon>
        <taxon>50 kb inversion clade</taxon>
        <taxon>NPAAA clade</taxon>
        <taxon>indigoferoid/millettioid clade</taxon>
        <taxon>Phaseoleae</taxon>
        <taxon>Clitoria</taxon>
    </lineage>
</organism>
<evidence type="ECO:0000313" key="1">
    <source>
        <dbReference type="EMBL" id="KAK7280557.1"/>
    </source>
</evidence>
<dbReference type="EMBL" id="JAYKXN010000006">
    <property type="protein sequence ID" value="KAK7280557.1"/>
    <property type="molecule type" value="Genomic_DNA"/>
</dbReference>
<dbReference type="Proteomes" id="UP001359559">
    <property type="component" value="Unassembled WGS sequence"/>
</dbReference>
<sequence length="74" mass="8451">MRVLKMLLLYLKEFVEKGSVCSDKLSCMGWTATDFNFVPLKLDCLAHLIKAFESSKIREACGSFWNLLIAQANY</sequence>
<gene>
    <name evidence="1" type="ORF">RJT34_25621</name>
</gene>
<accession>A0AAN9FQ53</accession>
<keyword evidence="2" id="KW-1185">Reference proteome</keyword>
<name>A0AAN9FQ53_CLITE</name>
<dbReference type="AlphaFoldDB" id="A0AAN9FQ53"/>
<proteinExistence type="predicted"/>
<evidence type="ECO:0000313" key="2">
    <source>
        <dbReference type="Proteomes" id="UP001359559"/>
    </source>
</evidence>
<reference evidence="1 2" key="1">
    <citation type="submission" date="2024-01" db="EMBL/GenBank/DDBJ databases">
        <title>The genomes of 5 underutilized Papilionoideae crops provide insights into root nodulation and disease resistance.</title>
        <authorList>
            <person name="Yuan L."/>
        </authorList>
    </citation>
    <scope>NUCLEOTIDE SEQUENCE [LARGE SCALE GENOMIC DNA]</scope>
    <source>
        <strain evidence="1">LY-2023</strain>
        <tissue evidence="1">Leaf</tissue>
    </source>
</reference>
<protein>
    <submittedName>
        <fullName evidence="1">Uncharacterized protein</fullName>
    </submittedName>
</protein>